<proteinExistence type="predicted"/>
<evidence type="ECO:0000313" key="1">
    <source>
        <dbReference type="EMBL" id="PRQ32703.1"/>
    </source>
</evidence>
<comment type="caution">
    <text evidence="1">The sequence shown here is derived from an EMBL/GenBank/DDBJ whole genome shotgun (WGS) entry which is preliminary data.</text>
</comment>
<dbReference type="EMBL" id="PDCK01000043">
    <property type="protein sequence ID" value="PRQ32703.1"/>
    <property type="molecule type" value="Genomic_DNA"/>
</dbReference>
<dbReference type="Proteomes" id="UP000238479">
    <property type="component" value="Chromosome 5"/>
</dbReference>
<dbReference type="Gramene" id="PRQ32703">
    <property type="protein sequence ID" value="PRQ32703"/>
    <property type="gene ID" value="RchiOBHm_Chr5g0049361"/>
</dbReference>
<sequence length="85" mass="10057">MCVAWELEKHEFRKKRFRPWYDFLGFWVKVDWEELMARDSKIGLDLLLGLLWLLSFSWESCLGCLVVRLCLPPPPPFTAAITIDL</sequence>
<protein>
    <submittedName>
        <fullName evidence="1">Uncharacterized protein</fullName>
    </submittedName>
</protein>
<dbReference type="AlphaFoldDB" id="A0A2P6QEU2"/>
<name>A0A2P6QEU2_ROSCH</name>
<reference evidence="1 2" key="1">
    <citation type="journal article" date="2018" name="Nat. Genet.">
        <title>The Rosa genome provides new insights in the design of modern roses.</title>
        <authorList>
            <person name="Bendahmane M."/>
        </authorList>
    </citation>
    <scope>NUCLEOTIDE SEQUENCE [LARGE SCALE GENOMIC DNA]</scope>
    <source>
        <strain evidence="2">cv. Old Blush</strain>
    </source>
</reference>
<keyword evidence="2" id="KW-1185">Reference proteome</keyword>
<organism evidence="1 2">
    <name type="scientific">Rosa chinensis</name>
    <name type="common">China rose</name>
    <dbReference type="NCBI Taxonomy" id="74649"/>
    <lineage>
        <taxon>Eukaryota</taxon>
        <taxon>Viridiplantae</taxon>
        <taxon>Streptophyta</taxon>
        <taxon>Embryophyta</taxon>
        <taxon>Tracheophyta</taxon>
        <taxon>Spermatophyta</taxon>
        <taxon>Magnoliopsida</taxon>
        <taxon>eudicotyledons</taxon>
        <taxon>Gunneridae</taxon>
        <taxon>Pentapetalae</taxon>
        <taxon>rosids</taxon>
        <taxon>fabids</taxon>
        <taxon>Rosales</taxon>
        <taxon>Rosaceae</taxon>
        <taxon>Rosoideae</taxon>
        <taxon>Rosoideae incertae sedis</taxon>
        <taxon>Rosa</taxon>
    </lineage>
</organism>
<evidence type="ECO:0000313" key="2">
    <source>
        <dbReference type="Proteomes" id="UP000238479"/>
    </source>
</evidence>
<accession>A0A2P6QEU2</accession>
<gene>
    <name evidence="1" type="ORF">RchiOBHm_Chr5g0049361</name>
</gene>